<reference evidence="1" key="1">
    <citation type="journal article" date="2019" name="bioRxiv">
        <title>The Genome of the Zebra Mussel, Dreissena polymorpha: A Resource for Invasive Species Research.</title>
        <authorList>
            <person name="McCartney M.A."/>
            <person name="Auch B."/>
            <person name="Kono T."/>
            <person name="Mallez S."/>
            <person name="Zhang Y."/>
            <person name="Obille A."/>
            <person name="Becker A."/>
            <person name="Abrahante J.E."/>
            <person name="Garbe J."/>
            <person name="Badalamenti J.P."/>
            <person name="Herman A."/>
            <person name="Mangelson H."/>
            <person name="Liachko I."/>
            <person name="Sullivan S."/>
            <person name="Sone E.D."/>
            <person name="Koren S."/>
            <person name="Silverstein K.A.T."/>
            <person name="Beckman K.B."/>
            <person name="Gohl D.M."/>
        </authorList>
    </citation>
    <scope>NUCLEOTIDE SEQUENCE</scope>
    <source>
        <strain evidence="1">Duluth1</strain>
        <tissue evidence="1">Whole animal</tissue>
    </source>
</reference>
<dbReference type="Proteomes" id="UP000828390">
    <property type="component" value="Unassembled WGS sequence"/>
</dbReference>
<accession>A0A9D4J045</accession>
<comment type="caution">
    <text evidence="1">The sequence shown here is derived from an EMBL/GenBank/DDBJ whole genome shotgun (WGS) entry which is preliminary data.</text>
</comment>
<keyword evidence="2" id="KW-1185">Reference proteome</keyword>
<organism evidence="1 2">
    <name type="scientific">Dreissena polymorpha</name>
    <name type="common">Zebra mussel</name>
    <name type="synonym">Mytilus polymorpha</name>
    <dbReference type="NCBI Taxonomy" id="45954"/>
    <lineage>
        <taxon>Eukaryota</taxon>
        <taxon>Metazoa</taxon>
        <taxon>Spiralia</taxon>
        <taxon>Lophotrochozoa</taxon>
        <taxon>Mollusca</taxon>
        <taxon>Bivalvia</taxon>
        <taxon>Autobranchia</taxon>
        <taxon>Heteroconchia</taxon>
        <taxon>Euheterodonta</taxon>
        <taxon>Imparidentia</taxon>
        <taxon>Neoheterodontei</taxon>
        <taxon>Myida</taxon>
        <taxon>Dreissenoidea</taxon>
        <taxon>Dreissenidae</taxon>
        <taxon>Dreissena</taxon>
    </lineage>
</organism>
<evidence type="ECO:0000313" key="1">
    <source>
        <dbReference type="EMBL" id="KAH3794811.1"/>
    </source>
</evidence>
<protein>
    <submittedName>
        <fullName evidence="1">Uncharacterized protein</fullName>
    </submittedName>
</protein>
<proteinExistence type="predicted"/>
<name>A0A9D4J045_DREPO</name>
<dbReference type="EMBL" id="JAIWYP010000007">
    <property type="protein sequence ID" value="KAH3794811.1"/>
    <property type="molecule type" value="Genomic_DNA"/>
</dbReference>
<reference evidence="1" key="2">
    <citation type="submission" date="2020-11" db="EMBL/GenBank/DDBJ databases">
        <authorList>
            <person name="McCartney M.A."/>
            <person name="Auch B."/>
            <person name="Kono T."/>
            <person name="Mallez S."/>
            <person name="Becker A."/>
            <person name="Gohl D.M."/>
            <person name="Silverstein K.A.T."/>
            <person name="Koren S."/>
            <person name="Bechman K.B."/>
            <person name="Herman A."/>
            <person name="Abrahante J.E."/>
            <person name="Garbe J."/>
        </authorList>
    </citation>
    <scope>NUCLEOTIDE SEQUENCE</scope>
    <source>
        <strain evidence="1">Duluth1</strain>
        <tissue evidence="1">Whole animal</tissue>
    </source>
</reference>
<sequence length="64" mass="8147">MRPSRHLKRSRHCLKPTLHFRDHNPRHCFRFLNQIHKSVFQHLRRHRSRMMRARCRLKSSYRML</sequence>
<gene>
    <name evidence="1" type="ORF">DPMN_148350</name>
</gene>
<dbReference type="AlphaFoldDB" id="A0A9D4J045"/>
<evidence type="ECO:0000313" key="2">
    <source>
        <dbReference type="Proteomes" id="UP000828390"/>
    </source>
</evidence>